<dbReference type="Pfam" id="PF01637">
    <property type="entry name" value="ATPase_2"/>
    <property type="match status" value="1"/>
</dbReference>
<dbReference type="InterPro" id="IPR011579">
    <property type="entry name" value="ATPase_dom"/>
</dbReference>
<keyword evidence="3" id="KW-1185">Reference proteome</keyword>
<organism evidence="2 3">
    <name type="scientific">Tenuifilum thalassicum</name>
    <dbReference type="NCBI Taxonomy" id="2590900"/>
    <lineage>
        <taxon>Bacteria</taxon>
        <taxon>Pseudomonadati</taxon>
        <taxon>Bacteroidota</taxon>
        <taxon>Bacteroidia</taxon>
        <taxon>Bacteroidales</taxon>
        <taxon>Tenuifilaceae</taxon>
        <taxon>Tenuifilum</taxon>
    </lineage>
</organism>
<evidence type="ECO:0000313" key="2">
    <source>
        <dbReference type="EMBL" id="QKG79485.1"/>
    </source>
</evidence>
<keyword evidence="2" id="KW-0067">ATP-binding</keyword>
<gene>
    <name evidence="2" type="ORF">FHG85_04110</name>
</gene>
<protein>
    <submittedName>
        <fullName evidence="2">ATP-binding protein</fullName>
    </submittedName>
</protein>
<dbReference type="KEGG" id="ttz:FHG85_04110"/>
<accession>A0A7D4CQK9</accession>
<name>A0A7D4CQK9_9BACT</name>
<dbReference type="AlphaFoldDB" id="A0A7D4CQK9"/>
<evidence type="ECO:0000259" key="1">
    <source>
        <dbReference type="Pfam" id="PF01637"/>
    </source>
</evidence>
<dbReference type="GO" id="GO:0005524">
    <property type="term" value="F:ATP binding"/>
    <property type="evidence" value="ECO:0007669"/>
    <property type="project" value="UniProtKB-KW"/>
</dbReference>
<keyword evidence="2" id="KW-0547">Nucleotide-binding</keyword>
<dbReference type="PANTHER" id="PTHR34301:SF8">
    <property type="entry name" value="ATPASE DOMAIN-CONTAINING PROTEIN"/>
    <property type="match status" value="1"/>
</dbReference>
<sequence>MAKVKEINPFLVNSYISKEYFCDRNNELNILLRNVQSNVNTTLISPRRLGKTGLIFRFFELLREGSDYGTVYVDIYSSRNLADFIKLLTAAIINRFPERTPVGKRFLKLIKGLRPTFSFDAITGTPQVQFSYQSESDKEYTLLQLLTFINEQPKPVVVALDEFQQIAHYPEKNVEAILRTYTQQFNNVCFIFSGSRRHTLMDIFANAKRPFYSSTRFMNLEAIERGAYRNFIREKFEQGKRTIDDESIDYVLEWTKGYTFYTQSLCNRLFSYRKINLDTVKTECLALLKENEPVYLQYRNLMTSKQWDFLLALAKEESVLQIYSKEFLLKHQLGTPSSIRRLLHSLLEKEMVLEAISSTGSNYSVYDVFLMRWMQRTY</sequence>
<proteinExistence type="predicted"/>
<dbReference type="InterPro" id="IPR027417">
    <property type="entry name" value="P-loop_NTPase"/>
</dbReference>
<evidence type="ECO:0000313" key="3">
    <source>
        <dbReference type="Proteomes" id="UP000500961"/>
    </source>
</evidence>
<feature type="domain" description="ATPase" evidence="1">
    <location>
        <begin position="21"/>
        <end position="257"/>
    </location>
</feature>
<dbReference type="RefSeq" id="WP_173073266.1">
    <property type="nucleotide sequence ID" value="NZ_CP041345.1"/>
</dbReference>
<dbReference type="SUPFAM" id="SSF52540">
    <property type="entry name" value="P-loop containing nucleoside triphosphate hydrolases"/>
    <property type="match status" value="1"/>
</dbReference>
<dbReference type="Proteomes" id="UP000500961">
    <property type="component" value="Chromosome"/>
</dbReference>
<reference evidence="2 3" key="1">
    <citation type="submission" date="2019-07" db="EMBL/GenBank/DDBJ databases">
        <title>Thalassofilum flectens gen. nov., sp. nov., a novel moderate thermophilic anaerobe from a shallow sea hot spring in Kunashir Island (Russia), representing a new family in the order Bacteroidales, and proposal of Thalassofilacea fam. nov.</title>
        <authorList>
            <person name="Kochetkova T.V."/>
            <person name="Podosokorskaya O.A."/>
            <person name="Novikov A."/>
            <person name="Elcheninov A.G."/>
            <person name="Toshchakov S.V."/>
            <person name="Kublanov I.V."/>
        </authorList>
    </citation>
    <scope>NUCLEOTIDE SEQUENCE [LARGE SCALE GENOMIC DNA]</scope>
    <source>
        <strain evidence="2 3">38-H</strain>
    </source>
</reference>
<dbReference type="Gene3D" id="3.40.50.300">
    <property type="entry name" value="P-loop containing nucleotide triphosphate hydrolases"/>
    <property type="match status" value="1"/>
</dbReference>
<dbReference type="PANTHER" id="PTHR34301">
    <property type="entry name" value="DNA-BINDING PROTEIN-RELATED"/>
    <property type="match status" value="1"/>
</dbReference>
<dbReference type="EMBL" id="CP041345">
    <property type="protein sequence ID" value="QKG79485.1"/>
    <property type="molecule type" value="Genomic_DNA"/>
</dbReference>